<dbReference type="PANTHER" id="PTHR40661:SF3">
    <property type="entry name" value="FELS-1 PROPHAGE TRANSCRIPTIONAL REGULATOR"/>
    <property type="match status" value="1"/>
</dbReference>
<dbReference type="InterPro" id="IPR015927">
    <property type="entry name" value="Peptidase_S24_S26A/B/C"/>
</dbReference>
<evidence type="ECO:0000256" key="2">
    <source>
        <dbReference type="ARBA" id="ARBA00023125"/>
    </source>
</evidence>
<keyword evidence="3" id="KW-0804">Transcription</keyword>
<dbReference type="SMART" id="SM00530">
    <property type="entry name" value="HTH_XRE"/>
    <property type="match status" value="1"/>
</dbReference>
<dbReference type="InterPro" id="IPR039418">
    <property type="entry name" value="LexA-like"/>
</dbReference>
<keyword evidence="6" id="KW-1185">Reference proteome</keyword>
<dbReference type="Gene3D" id="1.10.260.40">
    <property type="entry name" value="lambda repressor-like DNA-binding domains"/>
    <property type="match status" value="1"/>
</dbReference>
<sequence length="212" mass="24108">MIDLDSDLDLLEEYWSGVGARLEQARKAKGFEKRKEVAELLGVTVGRISNFEAGIRRLSYIQLKKFAELYSVSSAWLAGYDKNNPITLAHLNNESTGELGDFAISKEWLKKNNLAESDVSTVVIEDDSMTPLIKPNECILINKSVEVGSEKDLFAIRVHGKVWARWIQKVEDSCFSVTSENEDAFFPDQTYTAEQFNQVEVLGRVDMFFRKR</sequence>
<protein>
    <submittedName>
        <fullName evidence="5">LexA family transcriptional regulator</fullName>
    </submittedName>
</protein>
<dbReference type="SUPFAM" id="SSF51306">
    <property type="entry name" value="LexA/Signal peptidase"/>
    <property type="match status" value="1"/>
</dbReference>
<dbReference type="Proteomes" id="UP001528823">
    <property type="component" value="Unassembled WGS sequence"/>
</dbReference>
<dbReference type="PANTHER" id="PTHR40661">
    <property type="match status" value="1"/>
</dbReference>
<dbReference type="EMBL" id="JAPMOU010000059">
    <property type="protein sequence ID" value="MDE1465329.1"/>
    <property type="molecule type" value="Genomic_DNA"/>
</dbReference>
<dbReference type="RefSeq" id="WP_274691638.1">
    <property type="nucleotide sequence ID" value="NZ_JAPMOU010000059.1"/>
</dbReference>
<evidence type="ECO:0000313" key="5">
    <source>
        <dbReference type="EMBL" id="MDE1465329.1"/>
    </source>
</evidence>
<dbReference type="SUPFAM" id="SSF47413">
    <property type="entry name" value="lambda repressor-like DNA-binding domains"/>
    <property type="match status" value="1"/>
</dbReference>
<keyword evidence="2" id="KW-0238">DNA-binding</keyword>
<evidence type="ECO:0000259" key="4">
    <source>
        <dbReference type="PROSITE" id="PS50943"/>
    </source>
</evidence>
<proteinExistence type="predicted"/>
<evidence type="ECO:0000256" key="1">
    <source>
        <dbReference type="ARBA" id="ARBA00023015"/>
    </source>
</evidence>
<dbReference type="Pfam" id="PF01381">
    <property type="entry name" value="HTH_3"/>
    <property type="match status" value="1"/>
</dbReference>
<dbReference type="InterPro" id="IPR010982">
    <property type="entry name" value="Lambda_DNA-bd_dom_sf"/>
</dbReference>
<comment type="caution">
    <text evidence="5">The sequence shown here is derived from an EMBL/GenBank/DDBJ whole genome shotgun (WGS) entry which is preliminary data.</text>
</comment>
<reference evidence="5 6" key="1">
    <citation type="submission" date="2022-11" db="EMBL/GenBank/DDBJ databases">
        <title>Spartinivicinus poritis sp. nov., isolated from scleractinian coral Porites lutea.</title>
        <authorList>
            <person name="Zhang G."/>
            <person name="Cai L."/>
            <person name="Wei Q."/>
        </authorList>
    </citation>
    <scope>NUCLEOTIDE SEQUENCE [LARGE SCALE GENOMIC DNA]</scope>
    <source>
        <strain evidence="5 6">A2-2</strain>
    </source>
</reference>
<dbReference type="PROSITE" id="PS50943">
    <property type="entry name" value="HTH_CROC1"/>
    <property type="match status" value="1"/>
</dbReference>
<keyword evidence="1" id="KW-0805">Transcription regulation</keyword>
<gene>
    <name evidence="5" type="ORF">ORQ98_25515</name>
</gene>
<dbReference type="InterPro" id="IPR001387">
    <property type="entry name" value="Cro/C1-type_HTH"/>
</dbReference>
<dbReference type="Pfam" id="PF00717">
    <property type="entry name" value="Peptidase_S24"/>
    <property type="match status" value="1"/>
</dbReference>
<feature type="domain" description="HTH cro/C1-type" evidence="4">
    <location>
        <begin position="22"/>
        <end position="77"/>
    </location>
</feature>
<evidence type="ECO:0000256" key="3">
    <source>
        <dbReference type="ARBA" id="ARBA00023163"/>
    </source>
</evidence>
<dbReference type="InterPro" id="IPR036286">
    <property type="entry name" value="LexA/Signal_pep-like_sf"/>
</dbReference>
<organism evidence="5 6">
    <name type="scientific">Spartinivicinus poritis</name>
    <dbReference type="NCBI Taxonomy" id="2994640"/>
    <lineage>
        <taxon>Bacteria</taxon>
        <taxon>Pseudomonadati</taxon>
        <taxon>Pseudomonadota</taxon>
        <taxon>Gammaproteobacteria</taxon>
        <taxon>Oceanospirillales</taxon>
        <taxon>Zooshikellaceae</taxon>
        <taxon>Spartinivicinus</taxon>
    </lineage>
</organism>
<dbReference type="CDD" id="cd06529">
    <property type="entry name" value="S24_LexA-like"/>
    <property type="match status" value="1"/>
</dbReference>
<name>A0ABT5UJW8_9GAMM</name>
<dbReference type="Gene3D" id="2.10.109.10">
    <property type="entry name" value="Umud Fragment, subunit A"/>
    <property type="match status" value="1"/>
</dbReference>
<evidence type="ECO:0000313" key="6">
    <source>
        <dbReference type="Proteomes" id="UP001528823"/>
    </source>
</evidence>
<dbReference type="CDD" id="cd00093">
    <property type="entry name" value="HTH_XRE"/>
    <property type="match status" value="1"/>
</dbReference>
<accession>A0ABT5UJW8</accession>